<dbReference type="HOGENOM" id="CLU_1943410_0_0_1"/>
<reference evidence="2" key="2">
    <citation type="submission" date="2020-05" db="UniProtKB">
        <authorList>
            <consortium name="EnsemblMetazoa"/>
        </authorList>
    </citation>
    <scope>IDENTIFICATION</scope>
    <source>
        <strain evidence="2">wikel</strain>
    </source>
</reference>
<dbReference type="PaxDb" id="6945-B7PLT9"/>
<dbReference type="VEuPathDB" id="VectorBase:ISCI006429"/>
<dbReference type="EMBL" id="ABJB010177738">
    <property type="status" value="NOT_ANNOTATED_CDS"/>
    <property type="molecule type" value="Genomic_DNA"/>
</dbReference>
<dbReference type="EnsemblMetazoa" id="ISCW006429-RA">
    <property type="protein sequence ID" value="ISCW006429-PA"/>
    <property type="gene ID" value="ISCW006429"/>
</dbReference>
<feature type="non-terminal residue" evidence="1">
    <location>
        <position position="1"/>
    </location>
</feature>
<name>B7PLT9_IXOSC</name>
<reference evidence="1 3" key="1">
    <citation type="submission" date="2008-03" db="EMBL/GenBank/DDBJ databases">
        <title>Annotation of Ixodes scapularis.</title>
        <authorList>
            <consortium name="Ixodes scapularis Genome Project Consortium"/>
            <person name="Caler E."/>
            <person name="Hannick L.I."/>
            <person name="Bidwell S."/>
            <person name="Joardar V."/>
            <person name="Thiagarajan M."/>
            <person name="Amedeo P."/>
            <person name="Galinsky K.J."/>
            <person name="Schobel S."/>
            <person name="Inman J."/>
            <person name="Hostetler J."/>
            <person name="Miller J."/>
            <person name="Hammond M."/>
            <person name="Megy K."/>
            <person name="Lawson D."/>
            <person name="Kodira C."/>
            <person name="Sutton G."/>
            <person name="Meyer J."/>
            <person name="Hill C.A."/>
            <person name="Birren B."/>
            <person name="Nene V."/>
            <person name="Collins F."/>
            <person name="Alarcon-Chaidez F."/>
            <person name="Wikel S."/>
            <person name="Strausberg R."/>
        </authorList>
    </citation>
    <scope>NUCLEOTIDE SEQUENCE [LARGE SCALE GENOMIC DNA]</scope>
    <source>
        <strain evidence="3">Wikel</strain>
        <strain evidence="1">Wikel colony</strain>
    </source>
</reference>
<evidence type="ECO:0000313" key="3">
    <source>
        <dbReference type="Proteomes" id="UP000001555"/>
    </source>
</evidence>
<dbReference type="VEuPathDB" id="VectorBase:ISCW006429"/>
<keyword evidence="3" id="KW-1185">Reference proteome</keyword>
<accession>B7PLT9</accession>
<organism>
    <name type="scientific">Ixodes scapularis</name>
    <name type="common">Black-legged tick</name>
    <name type="synonym">Deer tick</name>
    <dbReference type="NCBI Taxonomy" id="6945"/>
    <lineage>
        <taxon>Eukaryota</taxon>
        <taxon>Metazoa</taxon>
        <taxon>Ecdysozoa</taxon>
        <taxon>Arthropoda</taxon>
        <taxon>Chelicerata</taxon>
        <taxon>Arachnida</taxon>
        <taxon>Acari</taxon>
        <taxon>Parasitiformes</taxon>
        <taxon>Ixodida</taxon>
        <taxon>Ixodoidea</taxon>
        <taxon>Ixodidae</taxon>
        <taxon>Ixodinae</taxon>
        <taxon>Ixodes</taxon>
    </lineage>
</organism>
<feature type="non-terminal residue" evidence="1">
    <location>
        <position position="130"/>
    </location>
</feature>
<protein>
    <submittedName>
        <fullName evidence="1 2">Uncharacterized protein</fullName>
    </submittedName>
</protein>
<evidence type="ECO:0000313" key="1">
    <source>
        <dbReference type="EMBL" id="EEC07561.1"/>
    </source>
</evidence>
<dbReference type="EMBL" id="DS743159">
    <property type="protein sequence ID" value="EEC07561.1"/>
    <property type="molecule type" value="Genomic_DNA"/>
</dbReference>
<evidence type="ECO:0000313" key="2">
    <source>
        <dbReference type="EnsemblMetazoa" id="ISCW006429-PA"/>
    </source>
</evidence>
<dbReference type="Proteomes" id="UP000001555">
    <property type="component" value="Unassembled WGS sequence"/>
</dbReference>
<proteinExistence type="predicted"/>
<dbReference type="InParanoid" id="B7PLT9"/>
<gene>
    <name evidence="1" type="ORF">IscW_ISCW006429</name>
</gene>
<dbReference type="AlphaFoldDB" id="B7PLT9"/>
<sequence length="130" mass="15172">ICAKIVLSSTFAASYYAGDRELTLRHTVISDRVPKLTRFYSRVRISYLAVQKLTRVRCCSEHGLNLLSEFHCSEDARRVPELAFSLHRRRPKSKLCMVKERRASTTLNLRRLIHRLSCECAERFMIVSNR</sequence>